<comment type="caution">
    <text evidence="3">The sequence shown here is derived from an EMBL/GenBank/DDBJ whole genome shotgun (WGS) entry which is preliminary data.</text>
</comment>
<accession>A0ABU7CEQ9</accession>
<reference evidence="3 4" key="1">
    <citation type="submission" date="2021-07" db="EMBL/GenBank/DDBJ databases">
        <authorList>
            <person name="Palmer J.M."/>
        </authorList>
    </citation>
    <scope>NUCLEOTIDE SEQUENCE [LARGE SCALE GENOMIC DNA]</scope>
    <source>
        <strain evidence="3 4">AT_MEX2019</strain>
        <tissue evidence="3">Muscle</tissue>
    </source>
</reference>
<evidence type="ECO:0000256" key="1">
    <source>
        <dbReference type="SAM" id="MobiDB-lite"/>
    </source>
</evidence>
<evidence type="ECO:0000313" key="4">
    <source>
        <dbReference type="Proteomes" id="UP001345963"/>
    </source>
</evidence>
<dbReference type="EMBL" id="JAHUTI010089566">
    <property type="protein sequence ID" value="MED6261079.1"/>
    <property type="molecule type" value="Genomic_DNA"/>
</dbReference>
<sequence>MIRSSREEEGGFLTMFFWLCLIWTQLLIPECSAGGPFPTHHPGHLPPSLYPQRDANKLPESRSHLHRHHQHHQHHHQNPAWAARPESQLQQELSARRSLDLLEQLHQDVEPDNFGWRVVPNEYVITMFEADAGASSPDPDQ</sequence>
<keyword evidence="2" id="KW-0732">Signal</keyword>
<gene>
    <name evidence="3" type="ORF">ATANTOWER_000556</name>
</gene>
<dbReference type="Proteomes" id="UP001345963">
    <property type="component" value="Unassembled WGS sequence"/>
</dbReference>
<feature type="compositionally biased region" description="Basic and acidic residues" evidence="1">
    <location>
        <begin position="54"/>
        <end position="63"/>
    </location>
</feature>
<feature type="region of interest" description="Disordered" evidence="1">
    <location>
        <begin position="43"/>
        <end position="95"/>
    </location>
</feature>
<feature type="compositionally biased region" description="Basic residues" evidence="1">
    <location>
        <begin position="64"/>
        <end position="77"/>
    </location>
</feature>
<organism evidence="3 4">
    <name type="scientific">Ataeniobius toweri</name>
    <dbReference type="NCBI Taxonomy" id="208326"/>
    <lineage>
        <taxon>Eukaryota</taxon>
        <taxon>Metazoa</taxon>
        <taxon>Chordata</taxon>
        <taxon>Craniata</taxon>
        <taxon>Vertebrata</taxon>
        <taxon>Euteleostomi</taxon>
        <taxon>Actinopterygii</taxon>
        <taxon>Neopterygii</taxon>
        <taxon>Teleostei</taxon>
        <taxon>Neoteleostei</taxon>
        <taxon>Acanthomorphata</taxon>
        <taxon>Ovalentaria</taxon>
        <taxon>Atherinomorphae</taxon>
        <taxon>Cyprinodontiformes</taxon>
        <taxon>Goodeidae</taxon>
        <taxon>Ataeniobius</taxon>
    </lineage>
</organism>
<proteinExistence type="predicted"/>
<protein>
    <submittedName>
        <fullName evidence="3">Uncharacterized protein</fullName>
    </submittedName>
</protein>
<evidence type="ECO:0000313" key="3">
    <source>
        <dbReference type="EMBL" id="MED6261079.1"/>
    </source>
</evidence>
<feature type="chain" id="PRO_5046709015" evidence="2">
    <location>
        <begin position="34"/>
        <end position="141"/>
    </location>
</feature>
<keyword evidence="4" id="KW-1185">Reference proteome</keyword>
<evidence type="ECO:0000256" key="2">
    <source>
        <dbReference type="SAM" id="SignalP"/>
    </source>
</evidence>
<name>A0ABU7CEQ9_9TELE</name>
<feature type="signal peptide" evidence="2">
    <location>
        <begin position="1"/>
        <end position="33"/>
    </location>
</feature>